<comment type="caution">
    <text evidence="3">The sequence shown here is derived from an EMBL/GenBank/DDBJ whole genome shotgun (WGS) entry which is preliminary data.</text>
</comment>
<feature type="domain" description="VWFA" evidence="2">
    <location>
        <begin position="93"/>
        <end position="280"/>
    </location>
</feature>
<keyword evidence="4" id="KW-1185">Reference proteome</keyword>
<dbReference type="SUPFAM" id="SSF53300">
    <property type="entry name" value="vWA-like"/>
    <property type="match status" value="1"/>
</dbReference>
<dbReference type="EMBL" id="QQOH01000001">
    <property type="protein sequence ID" value="RDE24392.1"/>
    <property type="molecule type" value="Genomic_DNA"/>
</dbReference>
<dbReference type="OrthoDB" id="6206554at2"/>
<dbReference type="RefSeq" id="WP_114693979.1">
    <property type="nucleotide sequence ID" value="NZ_QQOH01000001.1"/>
</dbReference>
<name>A0A369WRU1_9GAMM</name>
<gene>
    <name evidence="3" type="ORF">DV711_02045</name>
</gene>
<dbReference type="SMART" id="SM00327">
    <property type="entry name" value="VWA"/>
    <property type="match status" value="1"/>
</dbReference>
<dbReference type="InterPro" id="IPR002035">
    <property type="entry name" value="VWF_A"/>
</dbReference>
<keyword evidence="1" id="KW-0812">Transmembrane</keyword>
<dbReference type="Gene3D" id="3.40.50.410">
    <property type="entry name" value="von Willebrand factor, type A domain"/>
    <property type="match status" value="1"/>
</dbReference>
<protein>
    <submittedName>
        <fullName evidence="3">VWA domain-containing protein</fullName>
    </submittedName>
</protein>
<dbReference type="AlphaFoldDB" id="A0A369WRU1"/>
<keyword evidence="1" id="KW-0472">Membrane</keyword>
<dbReference type="InterPro" id="IPR050768">
    <property type="entry name" value="UPF0353/GerABKA_families"/>
</dbReference>
<evidence type="ECO:0000256" key="1">
    <source>
        <dbReference type="SAM" id="Phobius"/>
    </source>
</evidence>
<proteinExistence type="predicted"/>
<accession>A0A369WRU1</accession>
<keyword evidence="1" id="KW-1133">Transmembrane helix</keyword>
<evidence type="ECO:0000259" key="2">
    <source>
        <dbReference type="PROSITE" id="PS50234"/>
    </source>
</evidence>
<dbReference type="PROSITE" id="PS50234">
    <property type="entry name" value="VWFA"/>
    <property type="match status" value="1"/>
</dbReference>
<evidence type="ECO:0000313" key="4">
    <source>
        <dbReference type="Proteomes" id="UP000253769"/>
    </source>
</evidence>
<dbReference type="PANTHER" id="PTHR22550">
    <property type="entry name" value="SPORE GERMINATION PROTEIN"/>
    <property type="match status" value="1"/>
</dbReference>
<dbReference type="PANTHER" id="PTHR22550:SF18">
    <property type="entry name" value="VWFA DOMAIN-CONTAINING PROTEIN"/>
    <property type="match status" value="1"/>
</dbReference>
<sequence>MLIENPWALLLAPLPLLVRWLSPRLVLPELALWVPFLAPLAEAAGERPDVDPVARRTLSQRLILVALWLLILAALCRPQWLGEPIREPLLIRDTLVAVDISGSMETADMRAASGGLETRLAAVKQLLTQLIHERQGDRFGLILFGSAPYLQAPFTRDAVLFEQLLAEAEVGMAGPKTMLGDAIGLAIKHFEYSGERQRVLLLVTDGNDSGSRMPPLEAARIAAAEGVKIHTLAVGDPDTEGDRALDLDALAAISATTDAKLIQASTADQLNGVRQLLARLHPSGKAEQQHRPRQELYPWPLAAALLLMLISQTWLYRINRRATHGH</sequence>
<organism evidence="3 4">
    <name type="scientific">Motiliproteus coralliicola</name>
    <dbReference type="NCBI Taxonomy" id="2283196"/>
    <lineage>
        <taxon>Bacteria</taxon>
        <taxon>Pseudomonadati</taxon>
        <taxon>Pseudomonadota</taxon>
        <taxon>Gammaproteobacteria</taxon>
        <taxon>Oceanospirillales</taxon>
        <taxon>Oceanospirillaceae</taxon>
        <taxon>Motiliproteus</taxon>
    </lineage>
</organism>
<evidence type="ECO:0000313" key="3">
    <source>
        <dbReference type="EMBL" id="RDE24392.1"/>
    </source>
</evidence>
<dbReference type="Pfam" id="PF13519">
    <property type="entry name" value="VWA_2"/>
    <property type="match status" value="1"/>
</dbReference>
<dbReference type="InterPro" id="IPR036465">
    <property type="entry name" value="vWFA_dom_sf"/>
</dbReference>
<dbReference type="Proteomes" id="UP000253769">
    <property type="component" value="Unassembled WGS sequence"/>
</dbReference>
<reference evidence="3 4" key="1">
    <citation type="submission" date="2018-07" db="EMBL/GenBank/DDBJ databases">
        <title>Motiliproteus coralliicola sp. nov., a bacterium isolated from Coral.</title>
        <authorList>
            <person name="Wang G."/>
        </authorList>
    </citation>
    <scope>NUCLEOTIDE SEQUENCE [LARGE SCALE GENOMIC DNA]</scope>
    <source>
        <strain evidence="3 4">C34</strain>
    </source>
</reference>
<feature type="transmembrane region" description="Helical" evidence="1">
    <location>
        <begin position="296"/>
        <end position="316"/>
    </location>
</feature>